<keyword evidence="2" id="KW-0808">Transferase</keyword>
<dbReference type="InterPro" id="IPR002173">
    <property type="entry name" value="Carboh/pur_kinase_PfkB_CS"/>
</dbReference>
<protein>
    <submittedName>
        <fullName evidence="5">Fructokinase</fullName>
    </submittedName>
</protein>
<dbReference type="SUPFAM" id="SSF53613">
    <property type="entry name" value="Ribokinase-like"/>
    <property type="match status" value="1"/>
</dbReference>
<reference evidence="6" key="1">
    <citation type="submission" date="2017-06" db="EMBL/GenBank/DDBJ databases">
        <authorList>
            <person name="Varghese N."/>
            <person name="Submissions S."/>
        </authorList>
    </citation>
    <scope>NUCLEOTIDE SEQUENCE [LARGE SCALE GENOMIC DNA]</scope>
    <source>
        <strain evidence="6">5C</strain>
    </source>
</reference>
<keyword evidence="3 5" id="KW-0418">Kinase</keyword>
<dbReference type="InterPro" id="IPR029056">
    <property type="entry name" value="Ribokinase-like"/>
</dbReference>
<dbReference type="PROSITE" id="PS00584">
    <property type="entry name" value="PFKB_KINASES_2"/>
    <property type="match status" value="1"/>
</dbReference>
<dbReference type="PROSITE" id="PS00583">
    <property type="entry name" value="PFKB_KINASES_1"/>
    <property type="match status" value="1"/>
</dbReference>
<organism evidence="5 6">
    <name type="scientific">Belliella buryatensis</name>
    <dbReference type="NCBI Taxonomy" id="1500549"/>
    <lineage>
        <taxon>Bacteria</taxon>
        <taxon>Pseudomonadati</taxon>
        <taxon>Bacteroidota</taxon>
        <taxon>Cytophagia</taxon>
        <taxon>Cytophagales</taxon>
        <taxon>Cyclobacteriaceae</taxon>
        <taxon>Belliella</taxon>
    </lineage>
</organism>
<dbReference type="CDD" id="cd01167">
    <property type="entry name" value="bac_FRK"/>
    <property type="match status" value="1"/>
</dbReference>
<dbReference type="EMBL" id="FZOK01000011">
    <property type="protein sequence ID" value="SNS50958.1"/>
    <property type="molecule type" value="Genomic_DNA"/>
</dbReference>
<sequence length="298" mass="33120">MAKKIICFGEMLWDVFPDGAVAGGAPMNVALNLHQLGLDVTMISRVGKDEDGQKLLDFVKEYGLPLTSIQEDESQPTGKVIIDQTDKENIKYEILEPAAWDFISLTTDNQELVAKADALVFGSLAVRNEQSWQTLYHLVHQPLLTVFDINMRAPYIDFYKIDSLLGYTDILKINEDELEILADFFELKDKRDGLAKALCDYLVEEYPIETICITHGGKGAMVYKDGSIISHPGYKVQVEDTVGAGDAFLSGFVKMYLEGKNLKDTLDFASKLGAFVATQKGGTPKYSLDGKDTTIRVR</sequence>
<evidence type="ECO:0000313" key="5">
    <source>
        <dbReference type="EMBL" id="SNS50958.1"/>
    </source>
</evidence>
<accession>A0A239F358</accession>
<evidence type="ECO:0000313" key="6">
    <source>
        <dbReference type="Proteomes" id="UP000198480"/>
    </source>
</evidence>
<proteinExistence type="inferred from homology"/>
<dbReference type="RefSeq" id="WP_089241309.1">
    <property type="nucleotide sequence ID" value="NZ_FZOK01000011.1"/>
</dbReference>
<name>A0A239F358_9BACT</name>
<evidence type="ECO:0000256" key="3">
    <source>
        <dbReference type="ARBA" id="ARBA00022777"/>
    </source>
</evidence>
<evidence type="ECO:0000256" key="2">
    <source>
        <dbReference type="ARBA" id="ARBA00022679"/>
    </source>
</evidence>
<gene>
    <name evidence="5" type="ORF">SAMN06295967_11174</name>
</gene>
<dbReference type="Pfam" id="PF00294">
    <property type="entry name" value="PfkB"/>
    <property type="match status" value="1"/>
</dbReference>
<dbReference type="InterPro" id="IPR011611">
    <property type="entry name" value="PfkB_dom"/>
</dbReference>
<evidence type="ECO:0000256" key="1">
    <source>
        <dbReference type="ARBA" id="ARBA00010688"/>
    </source>
</evidence>
<feature type="domain" description="Carbohydrate kinase PfkB" evidence="4">
    <location>
        <begin position="21"/>
        <end position="283"/>
    </location>
</feature>
<evidence type="ECO:0000259" key="4">
    <source>
        <dbReference type="Pfam" id="PF00294"/>
    </source>
</evidence>
<keyword evidence="6" id="KW-1185">Reference proteome</keyword>
<dbReference type="Gene3D" id="3.40.1190.20">
    <property type="match status" value="1"/>
</dbReference>
<dbReference type="PANTHER" id="PTHR43085">
    <property type="entry name" value="HEXOKINASE FAMILY MEMBER"/>
    <property type="match status" value="1"/>
</dbReference>
<dbReference type="GO" id="GO:0016301">
    <property type="term" value="F:kinase activity"/>
    <property type="evidence" value="ECO:0007669"/>
    <property type="project" value="UniProtKB-KW"/>
</dbReference>
<dbReference type="PANTHER" id="PTHR43085:SF57">
    <property type="entry name" value="CARBOHYDRATE KINASE PFKB DOMAIN-CONTAINING PROTEIN"/>
    <property type="match status" value="1"/>
</dbReference>
<dbReference type="OrthoDB" id="9813569at2"/>
<dbReference type="AlphaFoldDB" id="A0A239F358"/>
<dbReference type="InterPro" id="IPR050306">
    <property type="entry name" value="PfkB_Carbo_kinase"/>
</dbReference>
<comment type="similarity">
    <text evidence="1">Belongs to the carbohydrate kinase PfkB family.</text>
</comment>
<dbReference type="Proteomes" id="UP000198480">
    <property type="component" value="Unassembled WGS sequence"/>
</dbReference>